<proteinExistence type="inferred from homology"/>
<evidence type="ECO:0000256" key="1">
    <source>
        <dbReference type="ARBA" id="ARBA00022630"/>
    </source>
</evidence>
<sequence length="220" mass="25496">MLPCNTLLFYWYNRFKKNRASLLHMLKIALLYQTREGQTARILNVVKTQMEQCGFQTTVLDVGEPSASIDLDNFDAFILGCSIRYGHHHKKFCQFVERNYQTLNSRPSFFFSVDLTARKPQRSRPDNNRYLQKYLGRTRWQPGLVDVFAGALLYSRYGLFSRLAIQLIMKLTGGSTDTSKDIEYTDWRRVDKFCRTVAGQLSDSVRQKSEQVVTYAEASA</sequence>
<gene>
    <name evidence="7 9" type="primary">hemG</name>
    <name evidence="9" type="ORF">NX720_03475</name>
</gene>
<dbReference type="PANTHER" id="PTHR38030">
    <property type="entry name" value="PROTOPORPHYRINOGEN IX DEHYDROGENASE [MENAQUINONE]"/>
    <property type="match status" value="1"/>
</dbReference>
<comment type="catalytic activity">
    <reaction evidence="7">
        <text>protoporphyrinogen IX + 3 a quinone = protoporphyrin IX + 3 a quinol</text>
        <dbReference type="Rhea" id="RHEA:65032"/>
        <dbReference type="ChEBI" id="CHEBI:24646"/>
        <dbReference type="ChEBI" id="CHEBI:57306"/>
        <dbReference type="ChEBI" id="CHEBI:57307"/>
        <dbReference type="ChEBI" id="CHEBI:132124"/>
        <dbReference type="EC" id="1.3.5.3"/>
    </reaction>
</comment>
<keyword evidence="2 7" id="KW-0288">FMN</keyword>
<comment type="catalytic activity">
    <reaction evidence="7">
        <text>protoporphyrinogen IX + 3 a ubiquinone = protoporphyrin IX + 3 a ubiquinol</text>
        <dbReference type="Rhea" id="RHEA:63936"/>
        <dbReference type="Rhea" id="RHEA-COMP:9565"/>
        <dbReference type="Rhea" id="RHEA-COMP:9566"/>
        <dbReference type="ChEBI" id="CHEBI:16389"/>
        <dbReference type="ChEBI" id="CHEBI:17976"/>
        <dbReference type="ChEBI" id="CHEBI:57306"/>
        <dbReference type="ChEBI" id="CHEBI:57307"/>
    </reaction>
</comment>
<dbReference type="InterPro" id="IPR029039">
    <property type="entry name" value="Flavoprotein-like_sf"/>
</dbReference>
<dbReference type="InterPro" id="IPR026816">
    <property type="entry name" value="Flavodoxin_dom"/>
</dbReference>
<dbReference type="InterPro" id="IPR044264">
    <property type="entry name" value="HemG"/>
</dbReference>
<evidence type="ECO:0000313" key="9">
    <source>
        <dbReference type="EMBL" id="UYM16999.1"/>
    </source>
</evidence>
<accession>A0ABY6GYK3</accession>
<keyword evidence="3 7" id="KW-0547">Nucleotide-binding</keyword>
<comment type="pathway">
    <text evidence="7">Porphyrin-containing compound metabolism; protoporphyrin-IX biosynthesis; protoporphyrin-IX from protoporphyrinogen-IX: step 1/1.</text>
</comment>
<comment type="subcellular location">
    <subcellularLocation>
        <location evidence="7">Cell membrane</location>
        <topology evidence="7">Peripheral membrane protein</topology>
    </subcellularLocation>
</comment>
<dbReference type="NCBIfam" id="NF008316">
    <property type="entry name" value="PRK11104.1"/>
    <property type="match status" value="1"/>
</dbReference>
<evidence type="ECO:0000259" key="8">
    <source>
        <dbReference type="Pfam" id="PF12724"/>
    </source>
</evidence>
<keyword evidence="1 7" id="KW-0285">Flavoprotein</keyword>
<dbReference type="EMBL" id="CP103300">
    <property type="protein sequence ID" value="UYM16999.1"/>
    <property type="molecule type" value="Genomic_DNA"/>
</dbReference>
<comment type="catalytic activity">
    <reaction evidence="7">
        <text>protoporphyrinogen IX + 3 a menaquinone = protoporphyrin IX + 3 a menaquinol</text>
        <dbReference type="Rhea" id="RHEA:27409"/>
        <dbReference type="Rhea" id="RHEA-COMP:9537"/>
        <dbReference type="Rhea" id="RHEA-COMP:9539"/>
        <dbReference type="ChEBI" id="CHEBI:16374"/>
        <dbReference type="ChEBI" id="CHEBI:18151"/>
        <dbReference type="ChEBI" id="CHEBI:57306"/>
        <dbReference type="ChEBI" id="CHEBI:57307"/>
        <dbReference type="EC" id="1.3.5.3"/>
    </reaction>
</comment>
<keyword evidence="4 7" id="KW-0560">Oxidoreductase</keyword>
<dbReference type="Proteomes" id="UP001163255">
    <property type="component" value="Chromosome"/>
</dbReference>
<protein>
    <recommendedName>
        <fullName evidence="7">Protoporphyrinogen IX dehydrogenase [quinone]</fullName>
        <ecNumber evidence="7">1.3.5.3</ecNumber>
    </recommendedName>
    <alternativeName>
        <fullName evidence="7">Protoporphyrinogen IX dehydrogenase [menaquinone]</fullName>
    </alternativeName>
    <alternativeName>
        <fullName evidence="7">Protoporphyrinogen IX dehydrogenase [ubiquinone]</fullName>
    </alternativeName>
    <alternativeName>
        <fullName evidence="7">Protoporphyrinogen oxidase</fullName>
        <shortName evidence="7">PPO</shortName>
    </alternativeName>
</protein>
<dbReference type="GO" id="GO:0016491">
    <property type="term" value="F:oxidoreductase activity"/>
    <property type="evidence" value="ECO:0007669"/>
    <property type="project" value="UniProtKB-KW"/>
</dbReference>
<name>A0ABY6GYK3_9GAMM</name>
<dbReference type="Gene3D" id="3.40.50.360">
    <property type="match status" value="1"/>
</dbReference>
<evidence type="ECO:0000256" key="3">
    <source>
        <dbReference type="ARBA" id="ARBA00022741"/>
    </source>
</evidence>
<dbReference type="HAMAP" id="MF_00853">
    <property type="entry name" value="HemG"/>
    <property type="match status" value="1"/>
</dbReference>
<dbReference type="PANTHER" id="PTHR38030:SF2">
    <property type="entry name" value="PROTOPORPHYRINOGEN IX DEHYDROGENASE [QUINONE]"/>
    <property type="match status" value="1"/>
</dbReference>
<evidence type="ECO:0000256" key="4">
    <source>
        <dbReference type="ARBA" id="ARBA00023002"/>
    </source>
</evidence>
<comment type="function">
    <text evidence="7">Catalyzes the 6-electron oxidation of protoporphyrinogen IX to form protoporphyrin IX; under anaerobic conditions uses menaquinone as an electron acceptor, under aerobic conditions uses ubiquinone as an electron acceptor.</text>
</comment>
<keyword evidence="6 7" id="KW-0627">Porphyrin biosynthesis</keyword>
<evidence type="ECO:0000256" key="2">
    <source>
        <dbReference type="ARBA" id="ARBA00022643"/>
    </source>
</evidence>
<keyword evidence="7" id="KW-1003">Cell membrane</keyword>
<organism evidence="9 10">
    <name type="scientific">Endozoicomonas euniceicola</name>
    <dbReference type="NCBI Taxonomy" id="1234143"/>
    <lineage>
        <taxon>Bacteria</taxon>
        <taxon>Pseudomonadati</taxon>
        <taxon>Pseudomonadota</taxon>
        <taxon>Gammaproteobacteria</taxon>
        <taxon>Oceanospirillales</taxon>
        <taxon>Endozoicomonadaceae</taxon>
        <taxon>Endozoicomonas</taxon>
    </lineage>
</organism>
<dbReference type="SUPFAM" id="SSF52218">
    <property type="entry name" value="Flavoproteins"/>
    <property type="match status" value="1"/>
</dbReference>
<evidence type="ECO:0000256" key="5">
    <source>
        <dbReference type="ARBA" id="ARBA00023136"/>
    </source>
</evidence>
<keyword evidence="5" id="KW-0472">Membrane</keyword>
<keyword evidence="10" id="KW-1185">Reference proteome</keyword>
<dbReference type="Pfam" id="PF12724">
    <property type="entry name" value="Flavodoxin_5"/>
    <property type="match status" value="1"/>
</dbReference>
<dbReference type="RefSeq" id="WP_262599400.1">
    <property type="nucleotide sequence ID" value="NZ_CP103300.1"/>
</dbReference>
<evidence type="ECO:0000256" key="7">
    <source>
        <dbReference type="HAMAP-Rule" id="MF_00853"/>
    </source>
</evidence>
<feature type="domain" description="Flavodoxin" evidence="8">
    <location>
        <begin position="30"/>
        <end position="179"/>
    </location>
</feature>
<dbReference type="InterPro" id="IPR052200">
    <property type="entry name" value="Protoporphyrinogen_IX_DH"/>
</dbReference>
<evidence type="ECO:0000313" key="10">
    <source>
        <dbReference type="Proteomes" id="UP001163255"/>
    </source>
</evidence>
<evidence type="ECO:0000256" key="6">
    <source>
        <dbReference type="ARBA" id="ARBA00023244"/>
    </source>
</evidence>
<comment type="similarity">
    <text evidence="7">Belongs to the HemG family.</text>
</comment>
<dbReference type="EC" id="1.3.5.3" evidence="7"/>
<reference evidence="9" key="1">
    <citation type="submission" date="2022-10" db="EMBL/GenBank/DDBJ databases">
        <title>Completed Genome Sequence of two octocoral isolated bacterium, Endozoicomonas euniceicola EF212T and Endozoicomonas gorgoniicola PS125T.</title>
        <authorList>
            <person name="Chiou Y.-J."/>
            <person name="Chen Y.-H."/>
        </authorList>
    </citation>
    <scope>NUCLEOTIDE SEQUENCE</scope>
    <source>
        <strain evidence="9">EF212</strain>
    </source>
</reference>
<comment type="cofactor">
    <cofactor evidence="7">
        <name>FMN</name>
        <dbReference type="ChEBI" id="CHEBI:58210"/>
    </cofactor>
    <text evidence="7">Binds 1 FMN non-covalently per subunit.</text>
</comment>